<comment type="caution">
    <text evidence="1">The sequence shown here is derived from an EMBL/GenBank/DDBJ whole genome shotgun (WGS) entry which is preliminary data.</text>
</comment>
<dbReference type="Proteomes" id="UP001175261">
    <property type="component" value="Unassembled WGS sequence"/>
</dbReference>
<accession>A0AA39GCS2</accession>
<proteinExistence type="predicted"/>
<evidence type="ECO:0000313" key="1">
    <source>
        <dbReference type="EMBL" id="KAK0384554.1"/>
    </source>
</evidence>
<protein>
    <submittedName>
        <fullName evidence="1">Uncharacterized protein</fullName>
    </submittedName>
</protein>
<sequence>MTNKLRPSLTSGLLKTARLRTMQNGLPPILKAAPAVALVAGSVVASATGGRNVAEERMLGLTEGVILLGGPTGVSLVVGGRRRVMGSQGARALCVRCGGVDLPRMHKSNRLKWEDLMIKGLVLDGRHEQTHGCLGGKGRW</sequence>
<evidence type="ECO:0000313" key="2">
    <source>
        <dbReference type="Proteomes" id="UP001175261"/>
    </source>
</evidence>
<dbReference type="AlphaFoldDB" id="A0AA39GCS2"/>
<gene>
    <name evidence="1" type="ORF">NLU13_8640</name>
</gene>
<name>A0AA39GCS2_SARSR</name>
<reference evidence="1" key="1">
    <citation type="submission" date="2022-10" db="EMBL/GenBank/DDBJ databases">
        <title>Determination and structural analysis of whole genome sequence of Sarocladium strictum F4-1.</title>
        <authorList>
            <person name="Hu L."/>
            <person name="Jiang Y."/>
        </authorList>
    </citation>
    <scope>NUCLEOTIDE SEQUENCE</scope>
    <source>
        <strain evidence="1">F4-1</strain>
    </source>
</reference>
<organism evidence="1 2">
    <name type="scientific">Sarocladium strictum</name>
    <name type="common">Black bundle disease fungus</name>
    <name type="synonym">Acremonium strictum</name>
    <dbReference type="NCBI Taxonomy" id="5046"/>
    <lineage>
        <taxon>Eukaryota</taxon>
        <taxon>Fungi</taxon>
        <taxon>Dikarya</taxon>
        <taxon>Ascomycota</taxon>
        <taxon>Pezizomycotina</taxon>
        <taxon>Sordariomycetes</taxon>
        <taxon>Hypocreomycetidae</taxon>
        <taxon>Hypocreales</taxon>
        <taxon>Sarocladiaceae</taxon>
        <taxon>Sarocladium</taxon>
    </lineage>
</organism>
<keyword evidence="2" id="KW-1185">Reference proteome</keyword>
<dbReference type="EMBL" id="JAPDFR010000008">
    <property type="protein sequence ID" value="KAK0384554.1"/>
    <property type="molecule type" value="Genomic_DNA"/>
</dbReference>